<protein>
    <submittedName>
        <fullName evidence="2">Uncharacterized protein</fullName>
    </submittedName>
</protein>
<reference evidence="2 3" key="1">
    <citation type="submission" date="2021-08" db="EMBL/GenBank/DDBJ databases">
        <title>Endosymbiont genome of Braarudosphaera bigelowii.</title>
        <authorList>
            <person name="Suzuki S."/>
            <person name="Ishida K."/>
        </authorList>
    </citation>
    <scope>NUCLEOTIDE SEQUENCE [LARGE SCALE GENOMIC DNA]</scope>
    <source>
        <strain evidence="2">CPSB-1</strain>
    </source>
</reference>
<feature type="chain" id="PRO_5046059315" evidence="1">
    <location>
        <begin position="30"/>
        <end position="112"/>
    </location>
</feature>
<evidence type="ECO:0000256" key="1">
    <source>
        <dbReference type="SAM" id="SignalP"/>
    </source>
</evidence>
<feature type="signal peptide" evidence="1">
    <location>
        <begin position="1"/>
        <end position="29"/>
    </location>
</feature>
<keyword evidence="3" id="KW-1185">Reference proteome</keyword>
<gene>
    <name evidence="2" type="ORF">CPARK_000116200</name>
</gene>
<dbReference type="EMBL" id="AP024987">
    <property type="protein sequence ID" value="BDA40324.1"/>
    <property type="molecule type" value="Genomic_DNA"/>
</dbReference>
<accession>A0ABN6K0N0</accession>
<evidence type="ECO:0000313" key="2">
    <source>
        <dbReference type="EMBL" id="BDA40324.1"/>
    </source>
</evidence>
<sequence length="112" mass="12435">MNINQKLLTNVVCCSLGLSTILVSSNVNAADPFTQFYNQACVPEAKKAGLNENEAKEGCNCTIRSLKKKYSSQAFSTLYNKYRAKDGKARQTLTKFGETCFQAIFDNILFDS</sequence>
<keyword evidence="1" id="KW-0732">Signal</keyword>
<proteinExistence type="predicted"/>
<evidence type="ECO:0000313" key="3">
    <source>
        <dbReference type="Proteomes" id="UP001319803"/>
    </source>
</evidence>
<dbReference type="Proteomes" id="UP001319803">
    <property type="component" value="Chromosome"/>
</dbReference>
<name>A0ABN6K0N0_9CHRO</name>
<organism evidence="2 3">
    <name type="scientific">cyanobacterium endosymbiont of Braarudosphaera bigelowii</name>
    <dbReference type="NCBI Taxonomy" id="1285375"/>
    <lineage>
        <taxon>Bacteria</taxon>
        <taxon>Bacillati</taxon>
        <taxon>Cyanobacteriota</taxon>
        <taxon>Cyanophyceae</taxon>
        <taxon>Oscillatoriophycideae</taxon>
        <taxon>Chroococcales</taxon>
        <taxon>Aphanothecaceae</taxon>
        <taxon>Candidatus Atelocyanobacterium</taxon>
        <taxon>Candidatus Atelocyanobacterium thalassae</taxon>
    </lineage>
</organism>